<reference evidence="1 2" key="1">
    <citation type="journal article" date="2014" name="Genome Announc.">
        <title>Draft Genome Sequence of Lutibaculum baratangense Strain AMV1T, Isolated from a Mud Volcano in Andamans, India.</title>
        <authorList>
            <person name="Singh A."/>
            <person name="Sreenivas A."/>
            <person name="Sathyanarayana Reddy G."/>
            <person name="Pinnaka A.K."/>
            <person name="Shivaji S."/>
        </authorList>
    </citation>
    <scope>NUCLEOTIDE SEQUENCE [LARGE SCALE GENOMIC DNA]</scope>
    <source>
        <strain evidence="1 2">AMV1</strain>
    </source>
</reference>
<protein>
    <submittedName>
        <fullName evidence="1">Uncharacterized protein</fullName>
    </submittedName>
</protein>
<sequence length="39" mass="4118">MRARDLVAAGHRPLLALRWVGCWRASGVICVKAGVSGAL</sequence>
<evidence type="ECO:0000313" key="2">
    <source>
        <dbReference type="Proteomes" id="UP000017819"/>
    </source>
</evidence>
<accession>V4RB85</accession>
<gene>
    <name evidence="1" type="ORF">N177_3464</name>
</gene>
<keyword evidence="2" id="KW-1185">Reference proteome</keyword>
<evidence type="ECO:0000313" key="1">
    <source>
        <dbReference type="EMBL" id="ESR23396.1"/>
    </source>
</evidence>
<organism evidence="1 2">
    <name type="scientific">Lutibaculum baratangense AMV1</name>
    <dbReference type="NCBI Taxonomy" id="631454"/>
    <lineage>
        <taxon>Bacteria</taxon>
        <taxon>Pseudomonadati</taxon>
        <taxon>Pseudomonadota</taxon>
        <taxon>Alphaproteobacteria</taxon>
        <taxon>Hyphomicrobiales</taxon>
        <taxon>Tepidamorphaceae</taxon>
        <taxon>Lutibaculum</taxon>
    </lineage>
</organism>
<comment type="caution">
    <text evidence="1">The sequence shown here is derived from an EMBL/GenBank/DDBJ whole genome shotgun (WGS) entry which is preliminary data.</text>
</comment>
<dbReference type="AlphaFoldDB" id="V4RB85"/>
<dbReference type="Proteomes" id="UP000017819">
    <property type="component" value="Unassembled WGS sequence"/>
</dbReference>
<proteinExistence type="predicted"/>
<dbReference type="EMBL" id="AWXZ01000039">
    <property type="protein sequence ID" value="ESR23396.1"/>
    <property type="molecule type" value="Genomic_DNA"/>
</dbReference>
<name>V4RB85_9HYPH</name>